<protein>
    <submittedName>
        <fullName evidence="1">Uncharacterized protein</fullName>
    </submittedName>
</protein>
<sequence>MLETTSLVNFSIKRFKFRRSAGGHRDVISFLFIEMGGWYGNMIVV</sequence>
<keyword evidence="2" id="KW-1185">Reference proteome</keyword>
<proteinExistence type="predicted"/>
<dbReference type="EMBL" id="LRGB01008142">
    <property type="protein sequence ID" value="KZS00907.1"/>
    <property type="molecule type" value="Genomic_DNA"/>
</dbReference>
<dbReference type="AlphaFoldDB" id="A0A164I5P0"/>
<accession>A0A164I5P0</accession>
<name>A0A164I5P0_9CRUS</name>
<comment type="caution">
    <text evidence="1">The sequence shown here is derived from an EMBL/GenBank/DDBJ whole genome shotgun (WGS) entry which is preliminary data.</text>
</comment>
<organism evidence="1 2">
    <name type="scientific">Daphnia magna</name>
    <dbReference type="NCBI Taxonomy" id="35525"/>
    <lineage>
        <taxon>Eukaryota</taxon>
        <taxon>Metazoa</taxon>
        <taxon>Ecdysozoa</taxon>
        <taxon>Arthropoda</taxon>
        <taxon>Crustacea</taxon>
        <taxon>Branchiopoda</taxon>
        <taxon>Diplostraca</taxon>
        <taxon>Cladocera</taxon>
        <taxon>Anomopoda</taxon>
        <taxon>Daphniidae</taxon>
        <taxon>Daphnia</taxon>
    </lineage>
</organism>
<reference evidence="1 2" key="1">
    <citation type="submission" date="2016-03" db="EMBL/GenBank/DDBJ databases">
        <title>EvidentialGene: Evidence-directed Construction of Genes on Genomes.</title>
        <authorList>
            <person name="Gilbert D.G."/>
            <person name="Choi J.-H."/>
            <person name="Mockaitis K."/>
            <person name="Colbourne J."/>
            <person name="Pfrender M."/>
        </authorList>
    </citation>
    <scope>NUCLEOTIDE SEQUENCE [LARGE SCALE GENOMIC DNA]</scope>
    <source>
        <strain evidence="1 2">Xinb3</strain>
        <tissue evidence="1">Complete organism</tissue>
    </source>
</reference>
<dbReference type="Proteomes" id="UP000076858">
    <property type="component" value="Unassembled WGS sequence"/>
</dbReference>
<gene>
    <name evidence="1" type="ORF">APZ42_002611</name>
</gene>
<evidence type="ECO:0000313" key="1">
    <source>
        <dbReference type="EMBL" id="KZS00907.1"/>
    </source>
</evidence>
<evidence type="ECO:0000313" key="2">
    <source>
        <dbReference type="Proteomes" id="UP000076858"/>
    </source>
</evidence>